<accession>A0A1G1SU61</accession>
<dbReference type="EMBL" id="MDZA01000436">
    <property type="protein sequence ID" value="OGX82174.1"/>
    <property type="molecule type" value="Genomic_DNA"/>
</dbReference>
<protein>
    <recommendedName>
        <fullName evidence="4">Carboxypeptidase-like regulatory domain-containing protein</fullName>
    </recommendedName>
</protein>
<dbReference type="Proteomes" id="UP000177506">
    <property type="component" value="Unassembled WGS sequence"/>
</dbReference>
<dbReference type="AlphaFoldDB" id="A0A1G1SU61"/>
<keyword evidence="3" id="KW-1185">Reference proteome</keyword>
<evidence type="ECO:0000313" key="3">
    <source>
        <dbReference type="Proteomes" id="UP000177506"/>
    </source>
</evidence>
<evidence type="ECO:0000256" key="1">
    <source>
        <dbReference type="SAM" id="MobiDB-lite"/>
    </source>
</evidence>
<feature type="region of interest" description="Disordered" evidence="1">
    <location>
        <begin position="1"/>
        <end position="22"/>
    </location>
</feature>
<comment type="caution">
    <text evidence="2">The sequence shown here is derived from an EMBL/GenBank/DDBJ whole genome shotgun (WGS) entry which is preliminary data.</text>
</comment>
<gene>
    <name evidence="2" type="ORF">BEN49_14515</name>
</gene>
<name>A0A1G1SU61_9BACT</name>
<dbReference type="InterPro" id="IPR008969">
    <property type="entry name" value="CarboxyPept-like_regulatory"/>
</dbReference>
<evidence type="ECO:0008006" key="4">
    <source>
        <dbReference type="Google" id="ProtNLM"/>
    </source>
</evidence>
<dbReference type="Pfam" id="PF13715">
    <property type="entry name" value="CarbopepD_reg_2"/>
    <property type="match status" value="1"/>
</dbReference>
<organism evidence="2 3">
    <name type="scientific">Hymenobacter coccineus</name>
    <dbReference type="NCBI Taxonomy" id="1908235"/>
    <lineage>
        <taxon>Bacteria</taxon>
        <taxon>Pseudomonadati</taxon>
        <taxon>Bacteroidota</taxon>
        <taxon>Cytophagia</taxon>
        <taxon>Cytophagales</taxon>
        <taxon>Hymenobacteraceae</taxon>
        <taxon>Hymenobacter</taxon>
    </lineage>
</organism>
<dbReference type="Gene3D" id="2.60.40.1120">
    <property type="entry name" value="Carboxypeptidase-like, regulatory domain"/>
    <property type="match status" value="1"/>
</dbReference>
<proteinExistence type="predicted"/>
<evidence type="ECO:0000313" key="2">
    <source>
        <dbReference type="EMBL" id="OGX82174.1"/>
    </source>
</evidence>
<sequence>MVDAATGQPLPQTTVRFDGQAGGTNSDAAGRFQLAPPADLASARLVFSYLGYQSQIVPAQQLGPVIKLEKIPYQIGEVLITSESIRKLLLKKWKVDESSIATVATHALNNLQKADPVKAEKLRKRLGLLRSVTKLARIVFLADGTVKVKLLLFGGSGKWKLDEAQRSLQLISPKGENHKLTVVELTVNRLVLHDKANPDWQNEVYVPAD</sequence>
<dbReference type="SUPFAM" id="SSF49464">
    <property type="entry name" value="Carboxypeptidase regulatory domain-like"/>
    <property type="match status" value="1"/>
</dbReference>
<reference evidence="2 3" key="1">
    <citation type="submission" date="2016-08" db="EMBL/GenBank/DDBJ databases">
        <title>Hymenobacter coccineus sp. nov., Hymenobacter lapidarius sp. nov. and Hymenobacter glacialis sp. nov., isolated from Antarctic soil.</title>
        <authorList>
            <person name="Sedlacek I."/>
            <person name="Kralova S."/>
            <person name="Kyrova K."/>
            <person name="Maslanova I."/>
            <person name="Stankova E."/>
            <person name="Vrbovska V."/>
            <person name="Nemec M."/>
            <person name="Bartak M."/>
            <person name="Svec P."/>
            <person name="Busse H.-J."/>
            <person name="Pantucek R."/>
        </authorList>
    </citation>
    <scope>NUCLEOTIDE SEQUENCE [LARGE SCALE GENOMIC DNA]</scope>
    <source>
        <strain evidence="2 3">CCM 8649</strain>
    </source>
</reference>